<reference evidence="2 3" key="1">
    <citation type="journal article" date="2015" name="Appl. Environ. Microbiol.">
        <title>Lactococcal 949 group phages recognize a carbohydrate receptor on the host cell surface.</title>
        <authorList>
            <person name="Mahony J."/>
            <person name="Randazzo W."/>
            <person name="Neve H."/>
            <person name="Settanni L."/>
            <person name="van Sinderen D."/>
        </authorList>
    </citation>
    <scope>NUCLEOTIDE SEQUENCE [LARGE SCALE GENOMIC DNA]</scope>
    <source>
        <strain evidence="2">WRP3</strain>
    </source>
</reference>
<dbReference type="KEGG" id="vg:24722278"/>
<proteinExistence type="predicted"/>
<keyword evidence="1" id="KW-0472">Membrane</keyword>
<keyword evidence="3" id="KW-1185">Reference proteome</keyword>
<evidence type="ECO:0000313" key="3">
    <source>
        <dbReference type="Proteomes" id="UP000032686"/>
    </source>
</evidence>
<feature type="transmembrane region" description="Helical" evidence="1">
    <location>
        <begin position="21"/>
        <end position="43"/>
    </location>
</feature>
<name>A0A0D3MSN6_9CAUD</name>
<accession>A0A0D3MSN6</accession>
<dbReference type="RefSeq" id="YP_009147669.1">
    <property type="nucleotide sequence ID" value="NC_027341.1"/>
</dbReference>
<dbReference type="GeneID" id="24722278"/>
<sequence length="133" mass="15796">MRIMFQYVGSIIIIMRRMKMVDTLADLVPLYGIILVIAIWWFGSYLVSRQYSKDLELLERHDKMKIKLGEELNVPKEEVLEMWFDRSLKDAKGVYVIDNKIFSNYIFTVKYTTKEDSYEVETFTKAQKDIASF</sequence>
<organism evidence="2 3">
    <name type="scientific">Lactococcus phage WRP3</name>
    <dbReference type="NCBI Taxonomy" id="1560313"/>
    <lineage>
        <taxon>Viruses</taxon>
        <taxon>Duplodnaviria</taxon>
        <taxon>Heunggongvirae</taxon>
        <taxon>Uroviricota</taxon>
        <taxon>Caudoviricetes</taxon>
        <taxon>Audreyjarvisvirus</taxon>
        <taxon>Audreyjarvisvirus WRP3</taxon>
    </lineage>
</organism>
<dbReference type="Proteomes" id="UP000032686">
    <property type="component" value="Segment"/>
</dbReference>
<keyword evidence="1" id="KW-1133">Transmembrane helix</keyword>
<dbReference type="OrthoDB" id="17616at10239"/>
<evidence type="ECO:0000256" key="1">
    <source>
        <dbReference type="SAM" id="Phobius"/>
    </source>
</evidence>
<gene>
    <name evidence="2" type="ORF">WRP3_012</name>
</gene>
<evidence type="ECO:0000313" key="2">
    <source>
        <dbReference type="EMBL" id="AIX12515.1"/>
    </source>
</evidence>
<protein>
    <submittedName>
        <fullName evidence="2">Uncharacterized protein</fullName>
    </submittedName>
</protein>
<dbReference type="EMBL" id="KM677185">
    <property type="protein sequence ID" value="AIX12515.1"/>
    <property type="molecule type" value="Genomic_DNA"/>
</dbReference>
<keyword evidence="1" id="KW-0812">Transmembrane</keyword>